<dbReference type="EMBL" id="CP114976">
    <property type="protein sequence ID" value="WBE24568.1"/>
    <property type="molecule type" value="Genomic_DNA"/>
</dbReference>
<dbReference type="PANTHER" id="PTHR30558">
    <property type="entry name" value="EXBD MEMBRANE COMPONENT OF PMF-DRIVEN MACROMOLECULE IMPORT SYSTEM"/>
    <property type="match status" value="1"/>
</dbReference>
<sequence>MRMRRYSQQVEEEPGIDLTPMLDVVFIMLIFFIVTSSFIKESGVEVNRPQAETAAAQDTGNILIAVTADGQVWLDKQVVDVRSVRAHVERMRQEQPEGVVVVQADQDARTGLVVKVMDQARLAGVPDVVLAASTEAH</sequence>
<dbReference type="Pfam" id="PF02472">
    <property type="entry name" value="ExbD"/>
    <property type="match status" value="1"/>
</dbReference>
<evidence type="ECO:0000256" key="3">
    <source>
        <dbReference type="ARBA" id="ARBA00022475"/>
    </source>
</evidence>
<keyword evidence="7" id="KW-0653">Protein transport</keyword>
<accession>A0AAF0AKK4</accession>
<evidence type="ECO:0000313" key="9">
    <source>
        <dbReference type="Proteomes" id="UP001212189"/>
    </source>
</evidence>
<comment type="similarity">
    <text evidence="2 7">Belongs to the ExbD/TolR family.</text>
</comment>
<evidence type="ECO:0000256" key="7">
    <source>
        <dbReference type="RuleBase" id="RU003879"/>
    </source>
</evidence>
<organism evidence="8 9">
    <name type="scientific">Denitrificimonas caeni</name>
    <dbReference type="NCBI Taxonomy" id="521720"/>
    <lineage>
        <taxon>Bacteria</taxon>
        <taxon>Pseudomonadati</taxon>
        <taxon>Pseudomonadota</taxon>
        <taxon>Gammaproteobacteria</taxon>
        <taxon>Pseudomonadales</taxon>
        <taxon>Pseudomonadaceae</taxon>
        <taxon>Denitrificimonas</taxon>
    </lineage>
</organism>
<protein>
    <submittedName>
        <fullName evidence="8">Biopolymer transporter ExbD</fullName>
    </submittedName>
</protein>
<dbReference type="Proteomes" id="UP001212189">
    <property type="component" value="Chromosome"/>
</dbReference>
<keyword evidence="5" id="KW-1133">Transmembrane helix</keyword>
<dbReference type="GO" id="GO:0005886">
    <property type="term" value="C:plasma membrane"/>
    <property type="evidence" value="ECO:0007669"/>
    <property type="project" value="UniProtKB-SubCell"/>
</dbReference>
<keyword evidence="7" id="KW-0813">Transport</keyword>
<dbReference type="PANTHER" id="PTHR30558:SF13">
    <property type="entry name" value="BIOPOLYMER TRANSPORT PROTEIN EXBD2"/>
    <property type="match status" value="1"/>
</dbReference>
<evidence type="ECO:0000256" key="1">
    <source>
        <dbReference type="ARBA" id="ARBA00004162"/>
    </source>
</evidence>
<dbReference type="RefSeq" id="WP_269817512.1">
    <property type="nucleotide sequence ID" value="NZ_CP114976.1"/>
</dbReference>
<keyword evidence="3" id="KW-1003">Cell membrane</keyword>
<dbReference type="GO" id="GO:0022857">
    <property type="term" value="F:transmembrane transporter activity"/>
    <property type="evidence" value="ECO:0007669"/>
    <property type="project" value="InterPro"/>
</dbReference>
<evidence type="ECO:0000256" key="2">
    <source>
        <dbReference type="ARBA" id="ARBA00005811"/>
    </source>
</evidence>
<dbReference type="AlphaFoldDB" id="A0AAF0AKK4"/>
<evidence type="ECO:0000313" key="8">
    <source>
        <dbReference type="EMBL" id="WBE24568.1"/>
    </source>
</evidence>
<evidence type="ECO:0000256" key="6">
    <source>
        <dbReference type="ARBA" id="ARBA00023136"/>
    </source>
</evidence>
<reference evidence="8 9" key="1">
    <citation type="submission" date="2022-12" db="EMBL/GenBank/DDBJ databases">
        <title>Coexistence and Characterization of a Novel Tigecycline Resistance gene tet(X) variant and blaNDM-1 in a Pseudomonas caeni Isolate of Chicken Origin.</title>
        <authorList>
            <person name="Lu X."/>
            <person name="Zhang L."/>
            <person name="Li R."/>
            <person name="Wang Z."/>
        </authorList>
    </citation>
    <scope>NUCLEOTIDE SEQUENCE [LARGE SCALE GENOMIC DNA]</scope>
    <source>
        <strain evidence="8 9">CE14</strain>
    </source>
</reference>
<evidence type="ECO:0000256" key="4">
    <source>
        <dbReference type="ARBA" id="ARBA00022692"/>
    </source>
</evidence>
<name>A0AAF0AKK4_9GAMM</name>
<keyword evidence="6" id="KW-0472">Membrane</keyword>
<proteinExistence type="inferred from homology"/>
<comment type="subcellular location">
    <subcellularLocation>
        <location evidence="1">Cell membrane</location>
        <topology evidence="1">Single-pass membrane protein</topology>
    </subcellularLocation>
    <subcellularLocation>
        <location evidence="7">Cell membrane</location>
        <topology evidence="7">Single-pass type II membrane protein</topology>
    </subcellularLocation>
</comment>
<dbReference type="KEGG" id="dce:O6P33_09335"/>
<evidence type="ECO:0000256" key="5">
    <source>
        <dbReference type="ARBA" id="ARBA00022989"/>
    </source>
</evidence>
<keyword evidence="9" id="KW-1185">Reference proteome</keyword>
<keyword evidence="4 7" id="KW-0812">Transmembrane</keyword>
<dbReference type="GO" id="GO:0015031">
    <property type="term" value="P:protein transport"/>
    <property type="evidence" value="ECO:0007669"/>
    <property type="project" value="UniProtKB-KW"/>
</dbReference>
<dbReference type="Gene3D" id="3.30.420.270">
    <property type="match status" value="1"/>
</dbReference>
<dbReference type="InterPro" id="IPR003400">
    <property type="entry name" value="ExbD"/>
</dbReference>
<gene>
    <name evidence="8" type="ORF">O6P33_09335</name>
</gene>